<evidence type="ECO:0008006" key="3">
    <source>
        <dbReference type="Google" id="ProtNLM"/>
    </source>
</evidence>
<dbReference type="Pfam" id="PF12900">
    <property type="entry name" value="Pyridox_ox_2"/>
    <property type="match status" value="1"/>
</dbReference>
<dbReference type="Proteomes" id="UP000800200">
    <property type="component" value="Unassembled WGS sequence"/>
</dbReference>
<dbReference type="InterPro" id="IPR012349">
    <property type="entry name" value="Split_barrel_FMN-bd"/>
</dbReference>
<dbReference type="SUPFAM" id="SSF50475">
    <property type="entry name" value="FMN-binding split barrel"/>
    <property type="match status" value="1"/>
</dbReference>
<evidence type="ECO:0000313" key="1">
    <source>
        <dbReference type="EMBL" id="KAF2183098.1"/>
    </source>
</evidence>
<sequence>MASQEYPKTAANTVKRYGNDRASYDYKTIHTIINTCPVLHVSFADPTNPFPAVLPMIGCTGDFTNPSADPNTLPQNIYIHGYVSSRLMKTGSSPDSEEGLPITIAATHLDGLVLALTPNHCSCNFRSAIAFGYATLVTDEAEKTWAMEKITNNMLPTRWENSRIPPTQTEMTSTSILRVKISSASAKVRAGGPGEDRADLKDEALKKRVWTGVVPVWMQWGEPMPGPENKVDEVPGYIEGWRMRANQEGRVEAFKAIESE</sequence>
<dbReference type="EMBL" id="ML994644">
    <property type="protein sequence ID" value="KAF2183098.1"/>
    <property type="molecule type" value="Genomic_DNA"/>
</dbReference>
<dbReference type="PANTHER" id="PTHR34071">
    <property type="entry name" value="5-NITROIMIDAZOLE ANTIBIOTICS RESISTANCE PROTEIN, NIMA-FAMILY-RELATED PROTEIN-RELATED"/>
    <property type="match status" value="1"/>
</dbReference>
<dbReference type="AlphaFoldDB" id="A0A6A6DY14"/>
<reference evidence="1" key="1">
    <citation type="journal article" date="2020" name="Stud. Mycol.">
        <title>101 Dothideomycetes genomes: a test case for predicting lifestyles and emergence of pathogens.</title>
        <authorList>
            <person name="Haridas S."/>
            <person name="Albert R."/>
            <person name="Binder M."/>
            <person name="Bloem J."/>
            <person name="Labutti K."/>
            <person name="Salamov A."/>
            <person name="Andreopoulos B."/>
            <person name="Baker S."/>
            <person name="Barry K."/>
            <person name="Bills G."/>
            <person name="Bluhm B."/>
            <person name="Cannon C."/>
            <person name="Castanera R."/>
            <person name="Culley D."/>
            <person name="Daum C."/>
            <person name="Ezra D."/>
            <person name="Gonzalez J."/>
            <person name="Henrissat B."/>
            <person name="Kuo A."/>
            <person name="Liang C."/>
            <person name="Lipzen A."/>
            <person name="Lutzoni F."/>
            <person name="Magnuson J."/>
            <person name="Mondo S."/>
            <person name="Nolan M."/>
            <person name="Ohm R."/>
            <person name="Pangilinan J."/>
            <person name="Park H.-J."/>
            <person name="Ramirez L."/>
            <person name="Alfaro M."/>
            <person name="Sun H."/>
            <person name="Tritt A."/>
            <person name="Yoshinaga Y."/>
            <person name="Zwiers L.-H."/>
            <person name="Turgeon B."/>
            <person name="Goodwin S."/>
            <person name="Spatafora J."/>
            <person name="Crous P."/>
            <person name="Grigoriev I."/>
        </authorList>
    </citation>
    <scope>NUCLEOTIDE SEQUENCE</scope>
    <source>
        <strain evidence="1">CBS 207.26</strain>
    </source>
</reference>
<dbReference type="InterPro" id="IPR024747">
    <property type="entry name" value="Pyridox_Oxase-rel"/>
</dbReference>
<dbReference type="PANTHER" id="PTHR34071:SF2">
    <property type="entry name" value="FLAVIN-NUCLEOTIDE-BINDING PROTEIN"/>
    <property type="match status" value="1"/>
</dbReference>
<name>A0A6A6DY14_9PEZI</name>
<dbReference type="OrthoDB" id="444432at2759"/>
<evidence type="ECO:0000313" key="2">
    <source>
        <dbReference type="Proteomes" id="UP000800200"/>
    </source>
</evidence>
<accession>A0A6A6DY14</accession>
<proteinExistence type="predicted"/>
<organism evidence="1 2">
    <name type="scientific">Zopfia rhizophila CBS 207.26</name>
    <dbReference type="NCBI Taxonomy" id="1314779"/>
    <lineage>
        <taxon>Eukaryota</taxon>
        <taxon>Fungi</taxon>
        <taxon>Dikarya</taxon>
        <taxon>Ascomycota</taxon>
        <taxon>Pezizomycotina</taxon>
        <taxon>Dothideomycetes</taxon>
        <taxon>Dothideomycetes incertae sedis</taxon>
        <taxon>Zopfiaceae</taxon>
        <taxon>Zopfia</taxon>
    </lineage>
</organism>
<keyword evidence="2" id="KW-1185">Reference proteome</keyword>
<gene>
    <name evidence="1" type="ORF">K469DRAFT_711058</name>
</gene>
<dbReference type="Gene3D" id="2.30.110.10">
    <property type="entry name" value="Electron Transport, Fmn-binding Protein, Chain A"/>
    <property type="match status" value="1"/>
</dbReference>
<protein>
    <recommendedName>
        <fullName evidence="3">5-nitroimidazole antibiotic resistance protein</fullName>
    </recommendedName>
</protein>